<evidence type="ECO:0000256" key="1">
    <source>
        <dbReference type="ARBA" id="ARBA00022553"/>
    </source>
</evidence>
<accession>A0ABV8S6S3</accession>
<keyword evidence="5" id="KW-0804">Transcription</keyword>
<dbReference type="SMART" id="SM00448">
    <property type="entry name" value="REC"/>
    <property type="match status" value="1"/>
</dbReference>
<dbReference type="Pfam" id="PF00072">
    <property type="entry name" value="Response_reg"/>
    <property type="match status" value="1"/>
</dbReference>
<feature type="modified residue" description="4-aspartylphosphate" evidence="6">
    <location>
        <position position="66"/>
    </location>
</feature>
<keyword evidence="4" id="KW-0238">DNA-binding</keyword>
<dbReference type="Gene3D" id="3.40.50.2300">
    <property type="match status" value="1"/>
</dbReference>
<organism evidence="8 9">
    <name type="scientific">Cohnella boryungensis</name>
    <dbReference type="NCBI Taxonomy" id="768479"/>
    <lineage>
        <taxon>Bacteria</taxon>
        <taxon>Bacillati</taxon>
        <taxon>Bacillota</taxon>
        <taxon>Bacilli</taxon>
        <taxon>Bacillales</taxon>
        <taxon>Paenibacillaceae</taxon>
        <taxon>Cohnella</taxon>
    </lineage>
</organism>
<feature type="domain" description="Response regulatory" evidence="7">
    <location>
        <begin position="15"/>
        <end position="129"/>
    </location>
</feature>
<dbReference type="PANTHER" id="PTHR48111">
    <property type="entry name" value="REGULATOR OF RPOS"/>
    <property type="match status" value="1"/>
</dbReference>
<dbReference type="Proteomes" id="UP001595755">
    <property type="component" value="Unassembled WGS sequence"/>
</dbReference>
<dbReference type="InterPro" id="IPR039420">
    <property type="entry name" value="WalR-like"/>
</dbReference>
<sequence length="335" mass="38216">MSGINDLEAGTMRYGVIVVEDEKKILAYMKRKLGEFPEFEVRGCFDKPEDALEAFVRLQPDVAFLDVEMPRMTGLQLAEKLLRLKPDTRLVFLTAYEQYALEAFRVEAIDYLLKPVMSADIERVLHRLGKFPIPPKPVSRIPVRVFGTFEVEDRQGGVVKWPTKKAEELFAYLWVNKGRQLGKWSLIELLWPDLSEDRGAHTLHTTVYRVKQVLQQLPIPAAIERGNATYRLVAPAGTSDWEELQGLAGEPRLDDPSVERAVRLYTNYRQPLFGGRGYEWSVALDAVSDRLMEKLGGMLLDYYRMKADEAGIRRILDAREARVPAYAEGTSFSCE</sequence>
<comment type="caution">
    <text evidence="8">The sequence shown here is derived from an EMBL/GenBank/DDBJ whole genome shotgun (WGS) entry which is preliminary data.</text>
</comment>
<evidence type="ECO:0000256" key="6">
    <source>
        <dbReference type="PROSITE-ProRule" id="PRU00169"/>
    </source>
</evidence>
<evidence type="ECO:0000313" key="8">
    <source>
        <dbReference type="EMBL" id="MFC4303040.1"/>
    </source>
</evidence>
<dbReference type="PANTHER" id="PTHR48111:SF1">
    <property type="entry name" value="TWO-COMPONENT RESPONSE REGULATOR ORR33"/>
    <property type="match status" value="1"/>
</dbReference>
<proteinExistence type="predicted"/>
<dbReference type="EMBL" id="JBHSED010000007">
    <property type="protein sequence ID" value="MFC4303040.1"/>
    <property type="molecule type" value="Genomic_DNA"/>
</dbReference>
<dbReference type="SUPFAM" id="SSF46894">
    <property type="entry name" value="C-terminal effector domain of the bipartite response regulators"/>
    <property type="match status" value="1"/>
</dbReference>
<evidence type="ECO:0000259" key="7">
    <source>
        <dbReference type="PROSITE" id="PS50110"/>
    </source>
</evidence>
<protein>
    <submittedName>
        <fullName evidence="8">Response regulator</fullName>
    </submittedName>
</protein>
<dbReference type="InterPro" id="IPR016032">
    <property type="entry name" value="Sig_transdc_resp-reg_C-effctor"/>
</dbReference>
<dbReference type="SUPFAM" id="SSF52172">
    <property type="entry name" value="CheY-like"/>
    <property type="match status" value="1"/>
</dbReference>
<evidence type="ECO:0000256" key="3">
    <source>
        <dbReference type="ARBA" id="ARBA00023015"/>
    </source>
</evidence>
<name>A0ABV8S6S3_9BACL</name>
<reference evidence="9" key="1">
    <citation type="journal article" date="2019" name="Int. J. Syst. Evol. Microbiol.">
        <title>The Global Catalogue of Microorganisms (GCM) 10K type strain sequencing project: providing services to taxonomists for standard genome sequencing and annotation.</title>
        <authorList>
            <consortium name="The Broad Institute Genomics Platform"/>
            <consortium name="The Broad Institute Genome Sequencing Center for Infectious Disease"/>
            <person name="Wu L."/>
            <person name="Ma J."/>
        </authorList>
    </citation>
    <scope>NUCLEOTIDE SEQUENCE [LARGE SCALE GENOMIC DNA]</scope>
    <source>
        <strain evidence="9">CGMCC 4.1641</strain>
    </source>
</reference>
<evidence type="ECO:0000256" key="4">
    <source>
        <dbReference type="ARBA" id="ARBA00023125"/>
    </source>
</evidence>
<keyword evidence="9" id="KW-1185">Reference proteome</keyword>
<gene>
    <name evidence="8" type="ORF">ACFO1S_06220</name>
</gene>
<evidence type="ECO:0000256" key="5">
    <source>
        <dbReference type="ARBA" id="ARBA00023163"/>
    </source>
</evidence>
<dbReference type="InterPro" id="IPR001789">
    <property type="entry name" value="Sig_transdc_resp-reg_receiver"/>
</dbReference>
<dbReference type="Gene3D" id="1.10.10.10">
    <property type="entry name" value="Winged helix-like DNA-binding domain superfamily/Winged helix DNA-binding domain"/>
    <property type="match status" value="1"/>
</dbReference>
<evidence type="ECO:0000313" key="9">
    <source>
        <dbReference type="Proteomes" id="UP001595755"/>
    </source>
</evidence>
<dbReference type="InterPro" id="IPR011006">
    <property type="entry name" value="CheY-like_superfamily"/>
</dbReference>
<dbReference type="PROSITE" id="PS50110">
    <property type="entry name" value="RESPONSE_REGULATORY"/>
    <property type="match status" value="1"/>
</dbReference>
<dbReference type="InterPro" id="IPR036388">
    <property type="entry name" value="WH-like_DNA-bd_sf"/>
</dbReference>
<keyword evidence="1 6" id="KW-0597">Phosphoprotein</keyword>
<keyword evidence="3" id="KW-0805">Transcription regulation</keyword>
<evidence type="ECO:0000256" key="2">
    <source>
        <dbReference type="ARBA" id="ARBA00023012"/>
    </source>
</evidence>
<keyword evidence="2" id="KW-0902">Two-component regulatory system</keyword>